<dbReference type="Gene3D" id="3.30.420.10">
    <property type="entry name" value="Ribonuclease H-like superfamily/Ribonuclease H"/>
    <property type="match status" value="1"/>
</dbReference>
<gene>
    <name evidence="2" type="ORF">SAMN05444515_101174</name>
</gene>
<dbReference type="GO" id="GO:0003676">
    <property type="term" value="F:nucleic acid binding"/>
    <property type="evidence" value="ECO:0007669"/>
    <property type="project" value="InterPro"/>
</dbReference>
<evidence type="ECO:0000313" key="2">
    <source>
        <dbReference type="EMBL" id="SEK23112.1"/>
    </source>
</evidence>
<keyword evidence="3" id="KW-1185">Reference proteome</keyword>
<dbReference type="STRING" id="1396821.SAMN05444515_101174"/>
<accession>A0A1H7FFB5</accession>
<dbReference type="InterPro" id="IPR036397">
    <property type="entry name" value="RNaseH_sf"/>
</dbReference>
<evidence type="ECO:0000313" key="3">
    <source>
        <dbReference type="Proteomes" id="UP000199256"/>
    </source>
</evidence>
<dbReference type="Proteomes" id="UP000199256">
    <property type="component" value="Unassembled WGS sequence"/>
</dbReference>
<dbReference type="AlphaFoldDB" id="A0A1H7FFB5"/>
<dbReference type="EMBL" id="FOAA01000001">
    <property type="protein sequence ID" value="SEK23112.1"/>
    <property type="molecule type" value="Genomic_DNA"/>
</dbReference>
<protein>
    <submittedName>
        <fullName evidence="2">Uncharacterized protein</fullName>
    </submittedName>
</protein>
<organism evidence="2 3">
    <name type="scientific">Ectothiorhodospira marina</name>
    <dbReference type="NCBI Taxonomy" id="1396821"/>
    <lineage>
        <taxon>Bacteria</taxon>
        <taxon>Pseudomonadati</taxon>
        <taxon>Pseudomonadota</taxon>
        <taxon>Gammaproteobacteria</taxon>
        <taxon>Chromatiales</taxon>
        <taxon>Ectothiorhodospiraceae</taxon>
        <taxon>Ectothiorhodospira</taxon>
    </lineage>
</organism>
<proteinExistence type="predicted"/>
<feature type="region of interest" description="Disordered" evidence="1">
    <location>
        <begin position="180"/>
        <end position="221"/>
    </location>
</feature>
<dbReference type="RefSeq" id="WP_177169788.1">
    <property type="nucleotide sequence ID" value="NZ_FOAA01000001.1"/>
</dbReference>
<evidence type="ECO:0000256" key="1">
    <source>
        <dbReference type="SAM" id="MobiDB-lite"/>
    </source>
</evidence>
<dbReference type="InterPro" id="IPR012337">
    <property type="entry name" value="RNaseH-like_sf"/>
</dbReference>
<name>A0A1H7FFB5_9GAMM</name>
<sequence length="221" mass="25108">MSLNFTHSTLPCFLDFEASSLTQDSYPVQVAWSDGAGHLECWLIRPAPEWTDWCDQAEEMHGISQHLIEERGCDITWLCQRMNRALAGKVVFTDGVHLDRFWLRRLFVAGSFMPRFRLGDVYQLLEPRLPAPEYRLPDLLPGLMAQARRDTPGFAHQADSDVRYLLNLWRLVRKHHPAVSQPDPARRVLTRVPANSPGAHTPPAESAPGTPALQRHDPSQE</sequence>
<reference evidence="3" key="1">
    <citation type="submission" date="2016-10" db="EMBL/GenBank/DDBJ databases">
        <authorList>
            <person name="Varghese N."/>
            <person name="Submissions S."/>
        </authorList>
    </citation>
    <scope>NUCLEOTIDE SEQUENCE [LARGE SCALE GENOMIC DNA]</scope>
    <source>
        <strain evidence="3">DSM 241</strain>
    </source>
</reference>
<dbReference type="SUPFAM" id="SSF53098">
    <property type="entry name" value="Ribonuclease H-like"/>
    <property type="match status" value="1"/>
</dbReference>